<comment type="caution">
    <text evidence="2">The sequence shown here is derived from an EMBL/GenBank/DDBJ whole genome shotgun (WGS) entry which is preliminary data.</text>
</comment>
<dbReference type="EMBL" id="SLWM01000037">
    <property type="protein sequence ID" value="TCO10074.1"/>
    <property type="molecule type" value="Genomic_DNA"/>
</dbReference>
<reference evidence="2 3" key="1">
    <citation type="journal article" date="2015" name="Stand. Genomic Sci.">
        <title>Genomic Encyclopedia of Bacterial and Archaeal Type Strains, Phase III: the genomes of soil and plant-associated and newly described type strains.</title>
        <authorList>
            <person name="Whitman W.B."/>
            <person name="Woyke T."/>
            <person name="Klenk H.P."/>
            <person name="Zhou Y."/>
            <person name="Lilburn T.G."/>
            <person name="Beck B.J."/>
            <person name="De Vos P."/>
            <person name="Vandamme P."/>
            <person name="Eisen J.A."/>
            <person name="Garrity G."/>
            <person name="Hugenholtz P."/>
            <person name="Kyrpides N.C."/>
        </authorList>
    </citation>
    <scope>NUCLEOTIDE SEQUENCE [LARGE SCALE GENOMIC DNA]</scope>
    <source>
        <strain evidence="2 3">VKM Ac-2538</strain>
    </source>
</reference>
<evidence type="ECO:0000313" key="3">
    <source>
        <dbReference type="Proteomes" id="UP000295818"/>
    </source>
</evidence>
<sequence length="278" mass="28389">MPTFATQGPIVAAVEVGGARVRVTASDRTDTVVLVEPIDEANRSDVKVADKTKVEFADGQLSVKTTVSGNKNGSVAITIDLPTGSSLAAYLAHSAVHADGSFGECELHLASGQVQLDRIEALRANIASGEVAIGHIAGPATIDGGAFALRIGEVEGTAKLSNSGGQAWIGHAWEDVDLGSASCDFDIDRADGNVTAATSSGAVRIGRMTNGQAKLRNGSGNIEVGISEGVAASIDVNSERGAVHNFVSSQGEPGPSEAKVSVHARTRHGDITLQRAAS</sequence>
<dbReference type="Pfam" id="PF13349">
    <property type="entry name" value="DUF4097"/>
    <property type="match status" value="1"/>
</dbReference>
<accession>A0ABY2B7U6</accession>
<protein>
    <submittedName>
        <fullName evidence="2">Adhesin</fullName>
    </submittedName>
</protein>
<keyword evidence="3" id="KW-1185">Reference proteome</keyword>
<evidence type="ECO:0000313" key="2">
    <source>
        <dbReference type="EMBL" id="TCO10074.1"/>
    </source>
</evidence>
<feature type="domain" description="DUF4097" evidence="1">
    <location>
        <begin position="14"/>
        <end position="273"/>
    </location>
</feature>
<organism evidence="2 3">
    <name type="scientific">Kribbella orskensis</name>
    <dbReference type="NCBI Taxonomy" id="2512216"/>
    <lineage>
        <taxon>Bacteria</taxon>
        <taxon>Bacillati</taxon>
        <taxon>Actinomycetota</taxon>
        <taxon>Actinomycetes</taxon>
        <taxon>Propionibacteriales</taxon>
        <taxon>Kribbellaceae</taxon>
        <taxon>Kribbella</taxon>
    </lineage>
</organism>
<gene>
    <name evidence="2" type="ORF">EV644_13742</name>
</gene>
<evidence type="ECO:0000259" key="1">
    <source>
        <dbReference type="Pfam" id="PF13349"/>
    </source>
</evidence>
<proteinExistence type="predicted"/>
<dbReference type="InterPro" id="IPR025164">
    <property type="entry name" value="Toastrack_DUF4097"/>
</dbReference>
<name>A0ABY2B7U6_9ACTN</name>
<dbReference type="RefSeq" id="WP_132196828.1">
    <property type="nucleotide sequence ID" value="NZ_SLWM01000037.1"/>
</dbReference>
<dbReference type="Proteomes" id="UP000295818">
    <property type="component" value="Unassembled WGS sequence"/>
</dbReference>